<dbReference type="EMBL" id="LT629736">
    <property type="protein sequence ID" value="SDS27300.1"/>
    <property type="molecule type" value="Genomic_DNA"/>
</dbReference>
<keyword evidence="2 4" id="KW-0012">Acyltransferase</keyword>
<dbReference type="Gene3D" id="3.40.630.30">
    <property type="match status" value="1"/>
</dbReference>
<dbReference type="InterPro" id="IPR057691">
    <property type="entry name" value="DUF7931"/>
</dbReference>
<evidence type="ECO:0000256" key="1">
    <source>
        <dbReference type="ARBA" id="ARBA00022679"/>
    </source>
</evidence>
<protein>
    <submittedName>
        <fullName evidence="4">Predicted N-acyltransferase, GNAT family</fullName>
    </submittedName>
</protein>
<dbReference type="InterPro" id="IPR016181">
    <property type="entry name" value="Acyl_CoA_acyltransferase"/>
</dbReference>
<dbReference type="InterPro" id="IPR050832">
    <property type="entry name" value="Bact_Acetyltransf"/>
</dbReference>
<dbReference type="InterPro" id="IPR000182">
    <property type="entry name" value="GNAT_dom"/>
</dbReference>
<reference evidence="5" key="1">
    <citation type="submission" date="2016-10" db="EMBL/GenBank/DDBJ databases">
        <authorList>
            <person name="Varghese N."/>
            <person name="Submissions S."/>
        </authorList>
    </citation>
    <scope>NUCLEOTIDE SEQUENCE [LARGE SCALE GENOMIC DNA]</scope>
    <source>
        <strain evidence="5">NRRL B-51270</strain>
    </source>
</reference>
<organism evidence="4 5">
    <name type="scientific">Halopseudomonas xinjiangensis</name>
    <dbReference type="NCBI Taxonomy" id="487184"/>
    <lineage>
        <taxon>Bacteria</taxon>
        <taxon>Pseudomonadati</taxon>
        <taxon>Pseudomonadota</taxon>
        <taxon>Gammaproteobacteria</taxon>
        <taxon>Pseudomonadales</taxon>
        <taxon>Pseudomonadaceae</taxon>
        <taxon>Halopseudomonas</taxon>
    </lineage>
</organism>
<keyword evidence="1 4" id="KW-0808">Transferase</keyword>
<dbReference type="Pfam" id="PF25559">
    <property type="entry name" value="DUF7931"/>
    <property type="match status" value="1"/>
</dbReference>
<feature type="domain" description="N-acetyltransferase" evidence="3">
    <location>
        <begin position="5"/>
        <end position="141"/>
    </location>
</feature>
<evidence type="ECO:0000256" key="2">
    <source>
        <dbReference type="ARBA" id="ARBA00023315"/>
    </source>
</evidence>
<name>A0A1H1QV19_9GAMM</name>
<sequence>MMAETLVQVVAWATCEALRSIRHTVFIDEQNIAPELEWDADDARAVHFLLVRTGEAAGTARLLPDGHIGRVAILRQYRGLGLGELLMREVMSHARTLGHRRLLLSAQTYALDFYRRLGYQAKGEEYLEAGIPHCAMVWEVDDATLPPIDFASPGRFAIHNPEEPPRQRFVADLSHRLGEGRSIIECDEYDLRVHACHMTQQTRRNLAVHAADQAGWLFSQRYFIDSCEQMVLAQPKSRIRVLLQDVPKDFALGHSLAKFAQRFPSMCEIRRIHPHLPREPQVYLLADNQGILMLPQRQTRKGFVRYQSPDQVRRWKGSFEELWASSQSDPALRRFLL</sequence>
<dbReference type="CDD" id="cd04301">
    <property type="entry name" value="NAT_SF"/>
    <property type="match status" value="1"/>
</dbReference>
<keyword evidence="5" id="KW-1185">Reference proteome</keyword>
<evidence type="ECO:0000259" key="3">
    <source>
        <dbReference type="PROSITE" id="PS51186"/>
    </source>
</evidence>
<accession>A0A1H1QV19</accession>
<dbReference type="SUPFAM" id="SSF55729">
    <property type="entry name" value="Acyl-CoA N-acyltransferases (Nat)"/>
    <property type="match status" value="1"/>
</dbReference>
<dbReference type="Pfam" id="PF13673">
    <property type="entry name" value="Acetyltransf_10"/>
    <property type="match status" value="1"/>
</dbReference>
<gene>
    <name evidence="4" type="ORF">SAMN05216421_1220</name>
</gene>
<proteinExistence type="predicted"/>
<dbReference type="Proteomes" id="UP000243207">
    <property type="component" value="Chromosome I"/>
</dbReference>
<evidence type="ECO:0000313" key="4">
    <source>
        <dbReference type="EMBL" id="SDS27300.1"/>
    </source>
</evidence>
<evidence type="ECO:0000313" key="5">
    <source>
        <dbReference type="Proteomes" id="UP000243207"/>
    </source>
</evidence>
<dbReference type="GO" id="GO:0016747">
    <property type="term" value="F:acyltransferase activity, transferring groups other than amino-acyl groups"/>
    <property type="evidence" value="ECO:0007669"/>
    <property type="project" value="InterPro"/>
</dbReference>
<dbReference type="PANTHER" id="PTHR43877">
    <property type="entry name" value="AMINOALKYLPHOSPHONATE N-ACETYLTRANSFERASE-RELATED-RELATED"/>
    <property type="match status" value="1"/>
</dbReference>
<dbReference type="AlphaFoldDB" id="A0A1H1QV19"/>
<dbReference type="PROSITE" id="PS51186">
    <property type="entry name" value="GNAT"/>
    <property type="match status" value="1"/>
</dbReference>
<dbReference type="STRING" id="487184.SAMN05216421_1220"/>